<sequence>MINIEITKLDDDIRHISIKGHAQSAKYGNDLVCCAVSVLSQSIVNAMIKALDFREDFFSISNKGNLEIDIPDNLTNIQLIKMQTLADVLDINLKDLSKQYSEYIIFKEKKGV</sequence>
<keyword evidence="1" id="KW-0690">Ribosome biogenesis</keyword>
<organism evidence="7 8">
    <name type="scientific">Peptoanaerobacter stomatis</name>
    <dbReference type="NCBI Taxonomy" id="796937"/>
    <lineage>
        <taxon>Bacteria</taxon>
        <taxon>Bacillati</taxon>
        <taxon>Bacillota</taxon>
        <taxon>Clostridia</taxon>
        <taxon>Peptostreptococcales</taxon>
        <taxon>Filifactoraceae</taxon>
        <taxon>Peptoanaerobacter</taxon>
    </lineage>
</organism>
<dbReference type="PANTHER" id="PTHR39178:SF1">
    <property type="entry name" value="RIBOSOMAL-PROCESSING CYSTEINE PROTEASE PRP"/>
    <property type="match status" value="1"/>
</dbReference>
<protein>
    <recommendedName>
        <fullName evidence="6">Ribosomal processing cysteine protease Prp</fullName>
    </recommendedName>
</protein>
<dbReference type="GO" id="GO:0008234">
    <property type="term" value="F:cysteine-type peptidase activity"/>
    <property type="evidence" value="ECO:0007669"/>
    <property type="project" value="UniProtKB-KW"/>
</dbReference>
<comment type="caution">
    <text evidence="7">The sequence shown here is derived from an EMBL/GenBank/DDBJ whole genome shotgun (WGS) entry which is preliminary data.</text>
</comment>
<dbReference type="RefSeq" id="WP_009524967.1">
    <property type="nucleotide sequence ID" value="NZ_JBQMYE010000047.1"/>
</dbReference>
<evidence type="ECO:0000256" key="2">
    <source>
        <dbReference type="ARBA" id="ARBA00022670"/>
    </source>
</evidence>
<gene>
    <name evidence="7" type="ORF">HMPREF9629_00731</name>
</gene>
<comment type="similarity">
    <text evidence="5">Belongs to the Prp family.</text>
</comment>
<evidence type="ECO:0000256" key="5">
    <source>
        <dbReference type="ARBA" id="ARBA00044503"/>
    </source>
</evidence>
<dbReference type="HOGENOM" id="CLU_140910_1_0_9"/>
<dbReference type="PANTHER" id="PTHR39178">
    <property type="entry name" value="HYPOTHETICAL RIBOSOME-ASSOCIATED PROTEIN"/>
    <property type="match status" value="1"/>
</dbReference>
<evidence type="ECO:0000313" key="7">
    <source>
        <dbReference type="EMBL" id="EHL11194.1"/>
    </source>
</evidence>
<keyword evidence="4" id="KW-0788">Thiol protease</keyword>
<dbReference type="CDD" id="cd16332">
    <property type="entry name" value="Prp-like"/>
    <property type="match status" value="1"/>
</dbReference>
<dbReference type="Pfam" id="PF04327">
    <property type="entry name" value="Peptidase_Prp"/>
    <property type="match status" value="1"/>
</dbReference>
<evidence type="ECO:0000313" key="8">
    <source>
        <dbReference type="Proteomes" id="UP000006437"/>
    </source>
</evidence>
<evidence type="ECO:0000256" key="6">
    <source>
        <dbReference type="ARBA" id="ARBA00044538"/>
    </source>
</evidence>
<dbReference type="GO" id="GO:0042254">
    <property type="term" value="P:ribosome biogenesis"/>
    <property type="evidence" value="ECO:0007669"/>
    <property type="project" value="UniProtKB-KW"/>
</dbReference>
<dbReference type="BioCyc" id="EBAC796937-HMP:GMGH-733-MONOMER"/>
<dbReference type="InterPro" id="IPR007422">
    <property type="entry name" value="Peptidase_Prp"/>
</dbReference>
<dbReference type="AlphaFoldDB" id="G9X2X4"/>
<dbReference type="EMBL" id="AFZE01000056">
    <property type="protein sequence ID" value="EHL11194.1"/>
    <property type="molecule type" value="Genomic_DNA"/>
</dbReference>
<evidence type="ECO:0000256" key="1">
    <source>
        <dbReference type="ARBA" id="ARBA00022517"/>
    </source>
</evidence>
<proteinExistence type="inferred from homology"/>
<dbReference type="SUPFAM" id="SSF118010">
    <property type="entry name" value="TM1457-like"/>
    <property type="match status" value="1"/>
</dbReference>
<evidence type="ECO:0000256" key="4">
    <source>
        <dbReference type="ARBA" id="ARBA00022807"/>
    </source>
</evidence>
<dbReference type="InterPro" id="IPR036764">
    <property type="entry name" value="Peptidase_Prp_sf"/>
</dbReference>
<keyword evidence="2" id="KW-0645">Protease</keyword>
<dbReference type="GO" id="GO:0006508">
    <property type="term" value="P:proteolysis"/>
    <property type="evidence" value="ECO:0007669"/>
    <property type="project" value="UniProtKB-KW"/>
</dbReference>
<reference evidence="7 8" key="1">
    <citation type="submission" date="2011-08" db="EMBL/GenBank/DDBJ databases">
        <title>The Genome Sequence of Eubacteriaceae bacterium ACC19a.</title>
        <authorList>
            <consortium name="The Broad Institute Genome Sequencing Platform"/>
            <person name="Earl A."/>
            <person name="Ward D."/>
            <person name="Feldgarden M."/>
            <person name="Gevers D."/>
            <person name="Sizova M."/>
            <person name="Hazen A."/>
            <person name="Epstein S."/>
            <person name="Young S.K."/>
            <person name="Zeng Q."/>
            <person name="Gargeya S."/>
            <person name="Fitzgerald M."/>
            <person name="Haas B."/>
            <person name="Abouelleil A."/>
            <person name="Alvarado L."/>
            <person name="Arachchi H.M."/>
            <person name="Berlin A."/>
            <person name="Brown A."/>
            <person name="Chapman S.B."/>
            <person name="Chen Z."/>
            <person name="Dunbar C."/>
            <person name="Freedman E."/>
            <person name="Gearin G."/>
            <person name="Gellesch M."/>
            <person name="Goldberg J."/>
            <person name="Griggs A."/>
            <person name="Gujja S."/>
            <person name="Heiman D."/>
            <person name="Howarth C."/>
            <person name="Larson L."/>
            <person name="Lui A."/>
            <person name="MacDonald P.J.P."/>
            <person name="Montmayeur A."/>
            <person name="Murphy C."/>
            <person name="Neiman D."/>
            <person name="Pearson M."/>
            <person name="Priest M."/>
            <person name="Roberts A."/>
            <person name="Saif S."/>
            <person name="Shea T."/>
            <person name="Shenoy N."/>
            <person name="Sisk P."/>
            <person name="Stolte C."/>
            <person name="Sykes S."/>
            <person name="Wortman J."/>
            <person name="Nusbaum C."/>
            <person name="Birren B."/>
        </authorList>
    </citation>
    <scope>NUCLEOTIDE SEQUENCE [LARGE SCALE GENOMIC DNA]</scope>
    <source>
        <strain evidence="7 8">ACC19a</strain>
    </source>
</reference>
<name>G9X2X4_9FIRM</name>
<accession>G9X2X4</accession>
<evidence type="ECO:0000256" key="3">
    <source>
        <dbReference type="ARBA" id="ARBA00022801"/>
    </source>
</evidence>
<dbReference type="Proteomes" id="UP000006437">
    <property type="component" value="Unassembled WGS sequence"/>
</dbReference>
<dbReference type="Gene3D" id="3.30.70.1490">
    <property type="entry name" value="Cysteine protease Prp"/>
    <property type="match status" value="1"/>
</dbReference>
<keyword evidence="3" id="KW-0378">Hydrolase</keyword>